<reference evidence="1 2" key="1">
    <citation type="submission" date="2024-01" db="EMBL/GenBank/DDBJ databases">
        <title>The genomes of 5 underutilized Papilionoideae crops provide insights into root nodulation and disease resistanc.</title>
        <authorList>
            <person name="Jiang F."/>
        </authorList>
    </citation>
    <scope>NUCLEOTIDE SEQUENCE [LARGE SCALE GENOMIC DNA]</scope>
    <source>
        <strain evidence="1">LVBAO_FW01</strain>
        <tissue evidence="1">Leaves</tissue>
    </source>
</reference>
<proteinExistence type="predicted"/>
<comment type="caution">
    <text evidence="1">The sequence shown here is derived from an EMBL/GenBank/DDBJ whole genome shotgun (WGS) entry which is preliminary data.</text>
</comment>
<evidence type="ECO:0000313" key="1">
    <source>
        <dbReference type="EMBL" id="KAK7306458.1"/>
    </source>
</evidence>
<dbReference type="AlphaFoldDB" id="A0AAN9JWZ8"/>
<dbReference type="Proteomes" id="UP001367508">
    <property type="component" value="Unassembled WGS sequence"/>
</dbReference>
<accession>A0AAN9JWZ8</accession>
<gene>
    <name evidence="1" type="ORF">VNO77_44399</name>
</gene>
<keyword evidence="2" id="KW-1185">Reference proteome</keyword>
<dbReference type="EMBL" id="JAYMYQ010000011">
    <property type="protein sequence ID" value="KAK7306458.1"/>
    <property type="molecule type" value="Genomic_DNA"/>
</dbReference>
<sequence length="166" mass="18589">MDVLAQLNFVKSSLVSTIEENNMNNVQSVMKQNQQIMDEDVVKGHDRGCQGLDIANPTTVPRPMMKTNFTSLLQNLHNLGKTTDPAYVKDSPSGADYINTMGSKRRSLRLNKSITKGNKKEDVISESMSSHHAIRPKKVQRVESSIKEIKEALSLITQIVNKQRIP</sequence>
<name>A0AAN9JWZ8_CANGL</name>
<organism evidence="1 2">
    <name type="scientific">Canavalia gladiata</name>
    <name type="common">Sword bean</name>
    <name type="synonym">Dolichos gladiatus</name>
    <dbReference type="NCBI Taxonomy" id="3824"/>
    <lineage>
        <taxon>Eukaryota</taxon>
        <taxon>Viridiplantae</taxon>
        <taxon>Streptophyta</taxon>
        <taxon>Embryophyta</taxon>
        <taxon>Tracheophyta</taxon>
        <taxon>Spermatophyta</taxon>
        <taxon>Magnoliopsida</taxon>
        <taxon>eudicotyledons</taxon>
        <taxon>Gunneridae</taxon>
        <taxon>Pentapetalae</taxon>
        <taxon>rosids</taxon>
        <taxon>fabids</taxon>
        <taxon>Fabales</taxon>
        <taxon>Fabaceae</taxon>
        <taxon>Papilionoideae</taxon>
        <taxon>50 kb inversion clade</taxon>
        <taxon>NPAAA clade</taxon>
        <taxon>indigoferoid/millettioid clade</taxon>
        <taxon>Phaseoleae</taxon>
        <taxon>Canavalia</taxon>
    </lineage>
</organism>
<evidence type="ECO:0000313" key="2">
    <source>
        <dbReference type="Proteomes" id="UP001367508"/>
    </source>
</evidence>
<protein>
    <submittedName>
        <fullName evidence="1">Uncharacterized protein</fullName>
    </submittedName>
</protein>